<dbReference type="Gene3D" id="1.10.10.2840">
    <property type="entry name" value="PucR C-terminal helix-turn-helix domain"/>
    <property type="match status" value="1"/>
</dbReference>
<keyword evidence="6" id="KW-1185">Reference proteome</keyword>
<accession>A0A0J1H3G7</accession>
<dbReference type="InterPro" id="IPR025736">
    <property type="entry name" value="PucR_C-HTH_dom"/>
</dbReference>
<sequence length="391" mass="44298">MQLNATLARQIVERAMKIIRYSVNVMDEYGRIIGSGDPTRLNQRHEGAILAINENRVVEIDPGTAQQLKGVKPGINLPIVFQHRVIGVVGISGEPDKVRNYGELVKMTAELIIEQEALMAQVQWNQRHREELVLQLINGTELSESQRLSIAQKLALDLDQPRVAAIVKVLPAEGASLSLEHLQRMVHLLEHPERDNLVGIVSVSHNEIVVLKPITLTSDGWSKARTQKRLDKLMRQVARERQFSIRIAIGDYFPGLQGLARSYQTAKATLEATLDATPAAALDTTRVVFYQDHILQVLLSGLKQDSWRHEQLMQPIQALRSQDPRGVLMRTLQAFFAQNCDLAQICQTLHIHRNTLRYRLERIEQITQLKINNINDKTRLYLAVTCLPEKL</sequence>
<dbReference type="PANTHER" id="PTHR33744">
    <property type="entry name" value="CARBOHYDRATE DIACID REGULATOR"/>
    <property type="match status" value="1"/>
</dbReference>
<gene>
    <name evidence="5" type="ORF">ABT57_19510</name>
</gene>
<dbReference type="Pfam" id="PF05651">
    <property type="entry name" value="Diacid_rec"/>
    <property type="match status" value="1"/>
</dbReference>
<comment type="similarity">
    <text evidence="1">Belongs to the CdaR family.</text>
</comment>
<organism evidence="5 6">
    <name type="scientific">Photobacterium ganghwense</name>
    <dbReference type="NCBI Taxonomy" id="320778"/>
    <lineage>
        <taxon>Bacteria</taxon>
        <taxon>Pseudomonadati</taxon>
        <taxon>Pseudomonadota</taxon>
        <taxon>Gammaproteobacteria</taxon>
        <taxon>Vibrionales</taxon>
        <taxon>Vibrionaceae</taxon>
        <taxon>Photobacterium</taxon>
    </lineage>
</organism>
<dbReference type="EMBL" id="LDOU01000022">
    <property type="protein sequence ID" value="KLV06326.1"/>
    <property type="molecule type" value="Genomic_DNA"/>
</dbReference>
<dbReference type="STRING" id="320778.ABT57_19510"/>
<evidence type="ECO:0000313" key="5">
    <source>
        <dbReference type="EMBL" id="KLV06326.1"/>
    </source>
</evidence>
<dbReference type="RefSeq" id="WP_047886932.1">
    <property type="nucleotide sequence ID" value="NZ_CP071325.1"/>
</dbReference>
<dbReference type="PANTHER" id="PTHR33744:SF15">
    <property type="entry name" value="CARBOHYDRATE DIACID REGULATOR"/>
    <property type="match status" value="1"/>
</dbReference>
<evidence type="ECO:0000259" key="2">
    <source>
        <dbReference type="Pfam" id="PF05651"/>
    </source>
</evidence>
<dbReference type="AlphaFoldDB" id="A0A0J1H3G7"/>
<evidence type="ECO:0000259" key="4">
    <source>
        <dbReference type="Pfam" id="PF17853"/>
    </source>
</evidence>
<dbReference type="Pfam" id="PF17853">
    <property type="entry name" value="GGDEF_2"/>
    <property type="match status" value="1"/>
</dbReference>
<evidence type="ECO:0000256" key="1">
    <source>
        <dbReference type="ARBA" id="ARBA00006754"/>
    </source>
</evidence>
<evidence type="ECO:0000259" key="3">
    <source>
        <dbReference type="Pfam" id="PF13556"/>
    </source>
</evidence>
<evidence type="ECO:0000313" key="6">
    <source>
        <dbReference type="Proteomes" id="UP000035909"/>
    </source>
</evidence>
<name>A0A0J1H3G7_9GAMM</name>
<dbReference type="InterPro" id="IPR041522">
    <property type="entry name" value="CdaR_GGDEF"/>
</dbReference>
<reference evidence="5 6" key="1">
    <citation type="submission" date="2015-05" db="EMBL/GenBank/DDBJ databases">
        <title>Photobacterium galathea sp. nov.</title>
        <authorList>
            <person name="Machado H."/>
            <person name="Gram L."/>
        </authorList>
    </citation>
    <scope>NUCLEOTIDE SEQUENCE [LARGE SCALE GENOMIC DNA]</scope>
    <source>
        <strain evidence="5 6">DSM 22954</strain>
    </source>
</reference>
<dbReference type="Proteomes" id="UP000035909">
    <property type="component" value="Unassembled WGS sequence"/>
</dbReference>
<dbReference type="Pfam" id="PF13556">
    <property type="entry name" value="HTH_30"/>
    <property type="match status" value="1"/>
</dbReference>
<dbReference type="InterPro" id="IPR008599">
    <property type="entry name" value="Diacid_rec"/>
</dbReference>
<protein>
    <submittedName>
        <fullName evidence="5">XRE family transcriptional regulator</fullName>
    </submittedName>
</protein>
<dbReference type="PATRIC" id="fig|320778.3.peg.4210"/>
<dbReference type="InterPro" id="IPR051448">
    <property type="entry name" value="CdaR-like_regulators"/>
</dbReference>
<dbReference type="OrthoDB" id="9792148at2"/>
<dbReference type="InterPro" id="IPR042070">
    <property type="entry name" value="PucR_C-HTH_sf"/>
</dbReference>
<feature type="domain" description="PucR C-terminal helix-turn-helix" evidence="3">
    <location>
        <begin position="328"/>
        <end position="384"/>
    </location>
</feature>
<feature type="domain" description="CdaR GGDEF-like" evidence="4">
    <location>
        <begin position="143"/>
        <end position="272"/>
    </location>
</feature>
<proteinExistence type="inferred from homology"/>
<comment type="caution">
    <text evidence="5">The sequence shown here is derived from an EMBL/GenBank/DDBJ whole genome shotgun (WGS) entry which is preliminary data.</text>
</comment>
<feature type="domain" description="Putative sugar diacid recognition" evidence="2">
    <location>
        <begin position="3"/>
        <end position="136"/>
    </location>
</feature>